<evidence type="ECO:0000256" key="1">
    <source>
        <dbReference type="SAM" id="MobiDB-lite"/>
    </source>
</evidence>
<sequence length="145" mass="15163">MSRKSRTVLAVATLAAVAGAGAVALEQAGWWDIGAATTSAPAPATVELHAPVESLLAGAAELDQPGGTTATSERDGAGRAVSGRDGNTGGERGATDGDTDGVHWAGGGDDHESWHHDRWQGDDYGRHHEHHRHHHGHDEDDWTDD</sequence>
<dbReference type="EMBL" id="WHJE01000099">
    <property type="protein sequence ID" value="KAE8763038.1"/>
    <property type="molecule type" value="Genomic_DNA"/>
</dbReference>
<evidence type="ECO:0000313" key="3">
    <source>
        <dbReference type="EMBL" id="KAE8763038.1"/>
    </source>
</evidence>
<gene>
    <name evidence="3" type="ORF">GB883_16220</name>
</gene>
<dbReference type="RefSeq" id="WP_152204468.1">
    <property type="nucleotide sequence ID" value="NZ_VUKF01000055.1"/>
</dbReference>
<feature type="chain" id="PRO_5038885862" evidence="2">
    <location>
        <begin position="21"/>
        <end position="145"/>
    </location>
</feature>
<comment type="caution">
    <text evidence="3">The sequence shown here is derived from an EMBL/GenBank/DDBJ whole genome shotgun (WGS) entry which is preliminary data.</text>
</comment>
<dbReference type="Proteomes" id="UP000451860">
    <property type="component" value="Unassembled WGS sequence"/>
</dbReference>
<keyword evidence="2" id="KW-0732">Signal</keyword>
<keyword evidence="4" id="KW-1185">Reference proteome</keyword>
<evidence type="ECO:0000256" key="2">
    <source>
        <dbReference type="SAM" id="SignalP"/>
    </source>
</evidence>
<reference evidence="3 4" key="1">
    <citation type="submission" date="2019-10" db="EMBL/GenBank/DDBJ databases">
        <title>Georgenia wutianyii sp. nov. and Georgenia yuyongxinii sp. nov. isolated from plateau pika (Ochotona curzoniae) in the Qinghai-Tibet plateau of China.</title>
        <authorList>
            <person name="Tian Z."/>
        </authorList>
    </citation>
    <scope>NUCLEOTIDE SEQUENCE [LARGE SCALE GENOMIC DNA]</scope>
    <source>
        <strain evidence="3 4">DSM 21501</strain>
    </source>
</reference>
<accession>A0A7J5UKX5</accession>
<feature type="signal peptide" evidence="2">
    <location>
        <begin position="1"/>
        <end position="20"/>
    </location>
</feature>
<protein>
    <submittedName>
        <fullName evidence="3">Uncharacterized protein</fullName>
    </submittedName>
</protein>
<name>A0A7J5UKX5_9MICO</name>
<evidence type="ECO:0000313" key="4">
    <source>
        <dbReference type="Proteomes" id="UP000451860"/>
    </source>
</evidence>
<feature type="compositionally biased region" description="Basic and acidic residues" evidence="1">
    <location>
        <begin position="108"/>
        <end position="126"/>
    </location>
</feature>
<proteinExistence type="predicted"/>
<feature type="region of interest" description="Disordered" evidence="1">
    <location>
        <begin position="61"/>
        <end position="145"/>
    </location>
</feature>
<organism evidence="3 4">
    <name type="scientific">Georgenia thermotolerans</name>
    <dbReference type="NCBI Taxonomy" id="527326"/>
    <lineage>
        <taxon>Bacteria</taxon>
        <taxon>Bacillati</taxon>
        <taxon>Actinomycetota</taxon>
        <taxon>Actinomycetes</taxon>
        <taxon>Micrococcales</taxon>
        <taxon>Bogoriellaceae</taxon>
        <taxon>Georgenia</taxon>
    </lineage>
</organism>
<dbReference type="AlphaFoldDB" id="A0A7J5UKX5"/>